<evidence type="ECO:0000313" key="2">
    <source>
        <dbReference type="EMBL" id="CAF1227261.1"/>
    </source>
</evidence>
<sequence>MMRGHSKRVPYNQIQGIASTNVPAYSNGDDEFFSGERHYLYGIFTGYKWQCVEFARRWLLIRKGCTFKDIRSAGDIWTGLTHVERVTDGQRFRLKAHPNGSPQPPQKDSFLIYPRTTEQPFGHIAIICEIVPGFIRVAEQNYRFHQWSGNYSRQIPLVFKNGGYYIEDEDENFGWMDIEHGNHLLPLDELEADATQWAIFKQDR</sequence>
<reference evidence="2" key="1">
    <citation type="submission" date="2021-02" db="EMBL/GenBank/DDBJ databases">
        <authorList>
            <person name="Nowell W R."/>
        </authorList>
    </citation>
    <scope>NUCLEOTIDE SEQUENCE</scope>
</reference>
<feature type="domain" description="Peptidase C51" evidence="1">
    <location>
        <begin position="26"/>
        <end position="167"/>
    </location>
</feature>
<dbReference type="PANTHER" id="PTHR30094">
    <property type="entry name" value="BIFUNCTIONAL GLUTATHIONYLSPERMIDINE SYNTHETASE/AMIDASE-RELATED"/>
    <property type="match status" value="1"/>
</dbReference>
<dbReference type="InterPro" id="IPR007921">
    <property type="entry name" value="CHAP_dom"/>
</dbReference>
<dbReference type="EMBL" id="CAJOBC010009528">
    <property type="protein sequence ID" value="CAF3990114.1"/>
    <property type="molecule type" value="Genomic_DNA"/>
</dbReference>
<dbReference type="InterPro" id="IPR051705">
    <property type="entry name" value="Gsp_Synthetase/Amidase"/>
</dbReference>
<dbReference type="InterPro" id="IPR038765">
    <property type="entry name" value="Papain-like_cys_pep_sf"/>
</dbReference>
<dbReference type="EMBL" id="CAJOBA010053876">
    <property type="protein sequence ID" value="CAF4269215.1"/>
    <property type="molecule type" value="Genomic_DNA"/>
</dbReference>
<dbReference type="EMBL" id="CAJNOK010031961">
    <property type="protein sequence ID" value="CAF1478386.1"/>
    <property type="molecule type" value="Genomic_DNA"/>
</dbReference>
<dbReference type="GO" id="GO:0016874">
    <property type="term" value="F:ligase activity"/>
    <property type="evidence" value="ECO:0007669"/>
    <property type="project" value="TreeGrafter"/>
</dbReference>
<dbReference type="Proteomes" id="UP000681722">
    <property type="component" value="Unassembled WGS sequence"/>
</dbReference>
<dbReference type="PROSITE" id="PS50911">
    <property type="entry name" value="CHAP"/>
    <property type="match status" value="1"/>
</dbReference>
<evidence type="ECO:0000313" key="3">
    <source>
        <dbReference type="EMBL" id="CAF1478386.1"/>
    </source>
</evidence>
<dbReference type="AlphaFoldDB" id="A0A814Y9E4"/>
<dbReference type="PANTHER" id="PTHR30094:SF17">
    <property type="entry name" value="SYNTHETASE, PUTATIVE-RELATED"/>
    <property type="match status" value="1"/>
</dbReference>
<keyword evidence="6" id="KW-1185">Reference proteome</keyword>
<evidence type="ECO:0000313" key="6">
    <source>
        <dbReference type="Proteomes" id="UP000663829"/>
    </source>
</evidence>
<proteinExistence type="predicted"/>
<dbReference type="Pfam" id="PF05257">
    <property type="entry name" value="CHAP"/>
    <property type="match status" value="1"/>
</dbReference>
<gene>
    <name evidence="2" type="ORF">GPM918_LOCUS24992</name>
    <name evidence="3" type="ORF">OVA965_LOCUS35954</name>
    <name evidence="4" type="ORF">SRO942_LOCUS24995</name>
    <name evidence="5" type="ORF">TMI583_LOCUS36941</name>
</gene>
<name>A0A814Y9E4_9BILA</name>
<dbReference type="EMBL" id="CAJNOQ010009525">
    <property type="protein sequence ID" value="CAF1227261.1"/>
    <property type="molecule type" value="Genomic_DNA"/>
</dbReference>
<dbReference type="Proteomes" id="UP000663829">
    <property type="component" value="Unassembled WGS sequence"/>
</dbReference>
<evidence type="ECO:0000259" key="1">
    <source>
        <dbReference type="PROSITE" id="PS50911"/>
    </source>
</evidence>
<dbReference type="Proteomes" id="UP000682733">
    <property type="component" value="Unassembled WGS sequence"/>
</dbReference>
<organism evidence="2 6">
    <name type="scientific">Didymodactylos carnosus</name>
    <dbReference type="NCBI Taxonomy" id="1234261"/>
    <lineage>
        <taxon>Eukaryota</taxon>
        <taxon>Metazoa</taxon>
        <taxon>Spiralia</taxon>
        <taxon>Gnathifera</taxon>
        <taxon>Rotifera</taxon>
        <taxon>Eurotatoria</taxon>
        <taxon>Bdelloidea</taxon>
        <taxon>Philodinida</taxon>
        <taxon>Philodinidae</taxon>
        <taxon>Didymodactylos</taxon>
    </lineage>
</organism>
<evidence type="ECO:0000313" key="4">
    <source>
        <dbReference type="EMBL" id="CAF3990114.1"/>
    </source>
</evidence>
<protein>
    <recommendedName>
        <fullName evidence="1">Peptidase C51 domain-containing protein</fullName>
    </recommendedName>
</protein>
<dbReference type="Proteomes" id="UP000677228">
    <property type="component" value="Unassembled WGS sequence"/>
</dbReference>
<dbReference type="OrthoDB" id="299748at2759"/>
<dbReference type="SUPFAM" id="SSF54001">
    <property type="entry name" value="Cysteine proteinases"/>
    <property type="match status" value="1"/>
</dbReference>
<dbReference type="Gene3D" id="3.90.1720.10">
    <property type="entry name" value="endopeptidase domain like (from Nostoc punctiforme)"/>
    <property type="match status" value="1"/>
</dbReference>
<evidence type="ECO:0000313" key="5">
    <source>
        <dbReference type="EMBL" id="CAF4269215.1"/>
    </source>
</evidence>
<accession>A0A814Y9E4</accession>
<comment type="caution">
    <text evidence="2">The sequence shown here is derived from an EMBL/GenBank/DDBJ whole genome shotgun (WGS) entry which is preliminary data.</text>
</comment>